<keyword evidence="4" id="KW-0547">Nucleotide-binding</keyword>
<dbReference type="GO" id="GO:0016779">
    <property type="term" value="F:nucleotidyltransferase activity"/>
    <property type="evidence" value="ECO:0007669"/>
    <property type="project" value="UniProtKB-KW"/>
</dbReference>
<dbReference type="SUPFAM" id="SSF53448">
    <property type="entry name" value="Nucleotide-diphospho-sugar transferases"/>
    <property type="match status" value="1"/>
</dbReference>
<dbReference type="Pfam" id="PF12804">
    <property type="entry name" value="NTP_transf_3"/>
    <property type="match status" value="1"/>
</dbReference>
<evidence type="ECO:0000256" key="3">
    <source>
        <dbReference type="ARBA" id="ARBA00022723"/>
    </source>
</evidence>
<comment type="caution">
    <text evidence="9">The sequence shown here is derived from an EMBL/GenBank/DDBJ whole genome shotgun (WGS) entry which is preliminary data.</text>
</comment>
<evidence type="ECO:0000256" key="5">
    <source>
        <dbReference type="ARBA" id="ARBA00022842"/>
    </source>
</evidence>
<accession>A0ABQ6GHY8</accession>
<dbReference type="Proteomes" id="UP001157114">
    <property type="component" value="Unassembled WGS sequence"/>
</dbReference>
<dbReference type="PANTHER" id="PTHR19136:SF81">
    <property type="entry name" value="MOLYBDENUM COFACTOR GUANYLYLTRANSFERASE"/>
    <property type="match status" value="1"/>
</dbReference>
<evidence type="ECO:0000256" key="1">
    <source>
        <dbReference type="ARBA" id="ARBA00022490"/>
    </source>
</evidence>
<keyword evidence="10" id="KW-1185">Reference proteome</keyword>
<keyword evidence="2" id="KW-0808">Transferase</keyword>
<proteinExistence type="predicted"/>
<keyword evidence="9" id="KW-0548">Nucleotidyltransferase</keyword>
<evidence type="ECO:0000313" key="10">
    <source>
        <dbReference type="Proteomes" id="UP001157114"/>
    </source>
</evidence>
<evidence type="ECO:0000313" key="9">
    <source>
        <dbReference type="EMBL" id="GLX69216.1"/>
    </source>
</evidence>
<evidence type="ECO:0000256" key="6">
    <source>
        <dbReference type="ARBA" id="ARBA00023134"/>
    </source>
</evidence>
<gene>
    <name evidence="9" type="primary">mobA</name>
    <name evidence="9" type="ORF">MU1_35610</name>
</gene>
<name>A0ABQ6GHY8_9BACL</name>
<keyword evidence="7" id="KW-0501">Molybdenum cofactor biosynthesis</keyword>
<evidence type="ECO:0000256" key="2">
    <source>
        <dbReference type="ARBA" id="ARBA00022679"/>
    </source>
</evidence>
<organism evidence="9 10">
    <name type="scientific">Paenibacillus glycanilyticus</name>
    <dbReference type="NCBI Taxonomy" id="126569"/>
    <lineage>
        <taxon>Bacteria</taxon>
        <taxon>Bacillati</taxon>
        <taxon>Bacillota</taxon>
        <taxon>Bacilli</taxon>
        <taxon>Bacillales</taxon>
        <taxon>Paenibacillaceae</taxon>
        <taxon>Paenibacillus</taxon>
    </lineage>
</organism>
<keyword evidence="6" id="KW-0342">GTP-binding</keyword>
<dbReference type="InterPro" id="IPR025877">
    <property type="entry name" value="MobA-like_NTP_Trfase"/>
</dbReference>
<protein>
    <submittedName>
        <fullName evidence="9">Molybdenum cofactor guanylyltransferase</fullName>
    </submittedName>
</protein>
<dbReference type="PANTHER" id="PTHR19136">
    <property type="entry name" value="MOLYBDENUM COFACTOR GUANYLYLTRANSFERASE"/>
    <property type="match status" value="1"/>
</dbReference>
<evidence type="ECO:0000256" key="7">
    <source>
        <dbReference type="ARBA" id="ARBA00023150"/>
    </source>
</evidence>
<sequence length="202" mass="22027">MGGLMKALLPIGEQSMIEHVSRQMSRLCSSVTVVVASEEQGKLLSGLNYPYLIDETPGRGPLAALHTALAYNCYSAVWVSACDMPFVSDKAAALLLREMEESGSMAAVPCLEGQLHPLQAIYRAECVEQVERCLQEGDYRMKGLLNKLNVVRVTEDKFHAAGINLSFIENINTPEQYEAALQVAEEEWGVAVGGSRLSNHGL</sequence>
<dbReference type="Gene3D" id="3.90.550.10">
    <property type="entry name" value="Spore Coat Polysaccharide Biosynthesis Protein SpsA, Chain A"/>
    <property type="match status" value="1"/>
</dbReference>
<dbReference type="CDD" id="cd02503">
    <property type="entry name" value="MobA"/>
    <property type="match status" value="1"/>
</dbReference>
<evidence type="ECO:0000259" key="8">
    <source>
        <dbReference type="Pfam" id="PF12804"/>
    </source>
</evidence>
<dbReference type="InterPro" id="IPR013482">
    <property type="entry name" value="Molybde_CF_guanTrfase"/>
</dbReference>
<keyword evidence="1" id="KW-0963">Cytoplasm</keyword>
<reference evidence="9 10" key="1">
    <citation type="submission" date="2023-03" db="EMBL/GenBank/DDBJ databases">
        <title>Draft genome sequence of the bacteria which degrade cell wall of Tricholomamatutake.</title>
        <authorList>
            <person name="Konishi Y."/>
            <person name="Fukuta Y."/>
            <person name="Shirasaka N."/>
        </authorList>
    </citation>
    <scope>NUCLEOTIDE SEQUENCE [LARGE SCALE GENOMIC DNA]</scope>
    <source>
        <strain evidence="10">mu1</strain>
    </source>
</reference>
<feature type="domain" description="MobA-like NTP transferase" evidence="8">
    <location>
        <begin position="1"/>
        <end position="148"/>
    </location>
</feature>
<dbReference type="EMBL" id="BSSQ01000014">
    <property type="protein sequence ID" value="GLX69216.1"/>
    <property type="molecule type" value="Genomic_DNA"/>
</dbReference>
<keyword evidence="5" id="KW-0460">Magnesium</keyword>
<dbReference type="InterPro" id="IPR029044">
    <property type="entry name" value="Nucleotide-diphossugar_trans"/>
</dbReference>
<keyword evidence="3" id="KW-0479">Metal-binding</keyword>
<evidence type="ECO:0000256" key="4">
    <source>
        <dbReference type="ARBA" id="ARBA00022741"/>
    </source>
</evidence>